<dbReference type="GO" id="GO:0005737">
    <property type="term" value="C:cytoplasm"/>
    <property type="evidence" value="ECO:0007669"/>
    <property type="project" value="InterPro"/>
</dbReference>
<name>A0AAD6NGY3_DREDA</name>
<dbReference type="AlphaFoldDB" id="A0AAD6NGY3"/>
<dbReference type="PANTHER" id="PTHR10472:SF5">
    <property type="entry name" value="D-AMINOACYL-TRNA DEACYLASE 1"/>
    <property type="match status" value="1"/>
</dbReference>
<keyword evidence="9" id="KW-1185">Reference proteome</keyword>
<dbReference type="EMBL" id="JAQGDS010000010">
    <property type="protein sequence ID" value="KAJ6257935.1"/>
    <property type="molecule type" value="Genomic_DNA"/>
</dbReference>
<comment type="caution">
    <text evidence="8">The sequence shown here is derived from an EMBL/GenBank/DDBJ whole genome shotgun (WGS) entry which is preliminary data.</text>
</comment>
<protein>
    <recommendedName>
        <fullName evidence="3">D-aminoacyl-tRNA deacylase</fullName>
        <ecNumber evidence="2">3.1.1.96</ecNumber>
    </recommendedName>
    <alternativeName>
        <fullName evidence="4">Gly-tRNA(Ala) deacylase</fullName>
    </alternativeName>
</protein>
<feature type="compositionally biased region" description="Polar residues" evidence="7">
    <location>
        <begin position="200"/>
        <end position="211"/>
    </location>
</feature>
<dbReference type="PANTHER" id="PTHR10472">
    <property type="entry name" value="D-TYROSYL-TRNA TYR DEACYLASE"/>
    <property type="match status" value="1"/>
</dbReference>
<comment type="similarity">
    <text evidence="1">Belongs to the DTD family.</text>
</comment>
<feature type="region of interest" description="Disordered" evidence="7">
    <location>
        <begin position="179"/>
        <end position="211"/>
    </location>
</feature>
<reference evidence="8" key="1">
    <citation type="submission" date="2023-01" db="EMBL/GenBank/DDBJ databases">
        <title>The chitinases involved in constricting ring structure development in the nematode-trapping fungus Drechslerella dactyloides.</title>
        <authorList>
            <person name="Wang R."/>
            <person name="Zhang L."/>
            <person name="Tang P."/>
            <person name="Li S."/>
            <person name="Liang L."/>
        </authorList>
    </citation>
    <scope>NUCLEOTIDE SEQUENCE</scope>
    <source>
        <strain evidence="8">YMF1.00031</strain>
    </source>
</reference>
<organism evidence="8 9">
    <name type="scientific">Drechslerella dactyloides</name>
    <name type="common">Nematode-trapping fungus</name>
    <name type="synonym">Arthrobotrys dactyloides</name>
    <dbReference type="NCBI Taxonomy" id="74499"/>
    <lineage>
        <taxon>Eukaryota</taxon>
        <taxon>Fungi</taxon>
        <taxon>Dikarya</taxon>
        <taxon>Ascomycota</taxon>
        <taxon>Pezizomycotina</taxon>
        <taxon>Orbiliomycetes</taxon>
        <taxon>Orbiliales</taxon>
        <taxon>Orbiliaceae</taxon>
        <taxon>Drechslerella</taxon>
    </lineage>
</organism>
<evidence type="ECO:0000313" key="8">
    <source>
        <dbReference type="EMBL" id="KAJ6257935.1"/>
    </source>
</evidence>
<dbReference type="Gene3D" id="3.50.80.10">
    <property type="entry name" value="D-tyrosyl-tRNA(Tyr) deacylase"/>
    <property type="match status" value="1"/>
</dbReference>
<evidence type="ECO:0000256" key="2">
    <source>
        <dbReference type="ARBA" id="ARBA00013056"/>
    </source>
</evidence>
<evidence type="ECO:0000313" key="9">
    <source>
        <dbReference type="Proteomes" id="UP001221413"/>
    </source>
</evidence>
<dbReference type="GO" id="GO:0051500">
    <property type="term" value="F:D-tyrosyl-tRNA(Tyr) deacylase activity"/>
    <property type="evidence" value="ECO:0007669"/>
    <property type="project" value="TreeGrafter"/>
</dbReference>
<accession>A0AAD6NGY3</accession>
<dbReference type="SUPFAM" id="SSF69500">
    <property type="entry name" value="DTD-like"/>
    <property type="match status" value="2"/>
</dbReference>
<evidence type="ECO:0000256" key="3">
    <source>
        <dbReference type="ARBA" id="ARBA00020007"/>
    </source>
</evidence>
<dbReference type="Pfam" id="PF02580">
    <property type="entry name" value="Tyr_Deacylase"/>
    <property type="match status" value="2"/>
</dbReference>
<dbReference type="Proteomes" id="UP001221413">
    <property type="component" value="Unassembled WGS sequence"/>
</dbReference>
<evidence type="ECO:0000256" key="4">
    <source>
        <dbReference type="ARBA" id="ARBA00032747"/>
    </source>
</evidence>
<evidence type="ECO:0000256" key="1">
    <source>
        <dbReference type="ARBA" id="ARBA00009673"/>
    </source>
</evidence>
<dbReference type="EC" id="3.1.1.96" evidence="2"/>
<evidence type="ECO:0000256" key="5">
    <source>
        <dbReference type="ARBA" id="ARBA00047676"/>
    </source>
</evidence>
<comment type="catalytic activity">
    <reaction evidence="5">
        <text>glycyl-tRNA(Ala) + H2O = tRNA(Ala) + glycine + H(+)</text>
        <dbReference type="Rhea" id="RHEA:53744"/>
        <dbReference type="Rhea" id="RHEA-COMP:9657"/>
        <dbReference type="Rhea" id="RHEA-COMP:13640"/>
        <dbReference type="ChEBI" id="CHEBI:15377"/>
        <dbReference type="ChEBI" id="CHEBI:15378"/>
        <dbReference type="ChEBI" id="CHEBI:57305"/>
        <dbReference type="ChEBI" id="CHEBI:78442"/>
        <dbReference type="ChEBI" id="CHEBI:78522"/>
        <dbReference type="EC" id="3.1.1.96"/>
    </reaction>
</comment>
<dbReference type="InterPro" id="IPR003732">
    <property type="entry name" value="Daa-tRNA_deacyls_DTD"/>
</dbReference>
<evidence type="ECO:0000256" key="7">
    <source>
        <dbReference type="SAM" id="MobiDB-lite"/>
    </source>
</evidence>
<sequence>MKAIVQRVLSASVTVESELISSISKGILVFAAVGPDDDESDAVNMAGKVLKMRFWDDEEGGKWKKNVVDIGGEILCAADALDSVAVHSSGEYKEGKQGMRLSDLRISGIRRRAIINEITAQPDFHGAMEPEKARALYETFFKRVQQDYQPEKVKDGVFQAMMQVALVNDGPVTLELNTPEKKPRLQKIVDKKAKIKGTETPGSSSQASEAM</sequence>
<dbReference type="InterPro" id="IPR023509">
    <property type="entry name" value="DTD-like_sf"/>
</dbReference>
<proteinExistence type="inferred from homology"/>
<comment type="catalytic activity">
    <reaction evidence="6">
        <text>a D-aminoacyl-tRNA + H2O = a tRNA + a D-alpha-amino acid + H(+)</text>
        <dbReference type="Rhea" id="RHEA:13953"/>
        <dbReference type="Rhea" id="RHEA-COMP:10123"/>
        <dbReference type="Rhea" id="RHEA-COMP:10124"/>
        <dbReference type="ChEBI" id="CHEBI:15377"/>
        <dbReference type="ChEBI" id="CHEBI:15378"/>
        <dbReference type="ChEBI" id="CHEBI:59871"/>
        <dbReference type="ChEBI" id="CHEBI:78442"/>
        <dbReference type="ChEBI" id="CHEBI:79333"/>
        <dbReference type="EC" id="3.1.1.96"/>
    </reaction>
</comment>
<evidence type="ECO:0000256" key="6">
    <source>
        <dbReference type="ARBA" id="ARBA00048018"/>
    </source>
</evidence>
<gene>
    <name evidence="8" type="ORF">Dda_7725</name>
</gene>
<feature type="compositionally biased region" description="Basic and acidic residues" evidence="7">
    <location>
        <begin position="179"/>
        <end position="192"/>
    </location>
</feature>